<keyword evidence="1" id="KW-0732">Signal</keyword>
<feature type="signal peptide" evidence="1">
    <location>
        <begin position="1"/>
        <end position="18"/>
    </location>
</feature>
<evidence type="ECO:0000313" key="3">
    <source>
        <dbReference type="Proteomes" id="UP000434172"/>
    </source>
</evidence>
<gene>
    <name evidence="2" type="ORF">GQ607_009215</name>
</gene>
<feature type="chain" id="PRO_5034759660" evidence="1">
    <location>
        <begin position="19"/>
        <end position="35"/>
    </location>
</feature>
<comment type="caution">
    <text evidence="2">The sequence shown here is derived from an EMBL/GenBank/DDBJ whole genome shotgun (WGS) entry which is preliminary data.</text>
</comment>
<dbReference type="EMBL" id="WOWK01000051">
    <property type="protein sequence ID" value="KAF0323534.1"/>
    <property type="molecule type" value="Genomic_DNA"/>
</dbReference>
<accession>A0A8H3WB60</accession>
<dbReference type="AlphaFoldDB" id="A0A8H3WB60"/>
<keyword evidence="3" id="KW-1185">Reference proteome</keyword>
<name>A0A8H3WB60_9PEZI</name>
<evidence type="ECO:0000256" key="1">
    <source>
        <dbReference type="SAM" id="SignalP"/>
    </source>
</evidence>
<dbReference type="Proteomes" id="UP000434172">
    <property type="component" value="Unassembled WGS sequence"/>
</dbReference>
<proteinExistence type="predicted"/>
<reference evidence="2 3" key="1">
    <citation type="submission" date="2019-12" db="EMBL/GenBank/DDBJ databases">
        <title>A genome sequence resource for the geographically widespread anthracnose pathogen Colletotrichum asianum.</title>
        <authorList>
            <person name="Meng Y."/>
        </authorList>
    </citation>
    <scope>NUCLEOTIDE SEQUENCE [LARGE SCALE GENOMIC DNA]</scope>
    <source>
        <strain evidence="2 3">ICMP 18580</strain>
    </source>
</reference>
<organism evidence="2 3">
    <name type="scientific">Colletotrichum asianum</name>
    <dbReference type="NCBI Taxonomy" id="702518"/>
    <lineage>
        <taxon>Eukaryota</taxon>
        <taxon>Fungi</taxon>
        <taxon>Dikarya</taxon>
        <taxon>Ascomycota</taxon>
        <taxon>Pezizomycotina</taxon>
        <taxon>Sordariomycetes</taxon>
        <taxon>Hypocreomycetidae</taxon>
        <taxon>Glomerellales</taxon>
        <taxon>Glomerellaceae</taxon>
        <taxon>Colletotrichum</taxon>
        <taxon>Colletotrichum gloeosporioides species complex</taxon>
    </lineage>
</organism>
<sequence>FYSSLAINLVFILRILSAYPHCESLVESKTDHLSL</sequence>
<protein>
    <submittedName>
        <fullName evidence="2">Uncharacterized protein</fullName>
    </submittedName>
</protein>
<evidence type="ECO:0000313" key="2">
    <source>
        <dbReference type="EMBL" id="KAF0323534.1"/>
    </source>
</evidence>
<feature type="non-terminal residue" evidence="2">
    <location>
        <position position="1"/>
    </location>
</feature>